<reference evidence="4" key="1">
    <citation type="submission" date="2021-04" db="EMBL/GenBank/DDBJ databases">
        <title>Genome seq and assembly of Bacillus sp.</title>
        <authorList>
            <person name="Chhetri G."/>
        </authorList>
    </citation>
    <scope>NUCLEOTIDE SEQUENCE</scope>
    <source>
        <strain evidence="4">RG28</strain>
    </source>
</reference>
<dbReference type="EMBL" id="JAGIYQ010000004">
    <property type="protein sequence ID" value="MBP0725152.1"/>
    <property type="molecule type" value="Genomic_DNA"/>
</dbReference>
<feature type="domain" description="BIG2" evidence="3">
    <location>
        <begin position="117"/>
        <end position="196"/>
    </location>
</feature>
<evidence type="ECO:0000256" key="2">
    <source>
        <dbReference type="SAM" id="Phobius"/>
    </source>
</evidence>
<dbReference type="Proteomes" id="UP000682134">
    <property type="component" value="Unassembled WGS sequence"/>
</dbReference>
<organism evidence="4 5">
    <name type="scientific">Gottfriedia endophytica</name>
    <dbReference type="NCBI Taxonomy" id="2820819"/>
    <lineage>
        <taxon>Bacteria</taxon>
        <taxon>Bacillati</taxon>
        <taxon>Bacillota</taxon>
        <taxon>Bacilli</taxon>
        <taxon>Bacillales</taxon>
        <taxon>Bacillaceae</taxon>
        <taxon>Gottfriedia</taxon>
    </lineage>
</organism>
<keyword evidence="2" id="KW-0472">Membrane</keyword>
<comment type="caution">
    <text evidence="4">The sequence shown here is derived from an EMBL/GenBank/DDBJ whole genome shotgun (WGS) entry which is preliminary data.</text>
</comment>
<dbReference type="SUPFAM" id="SSF50494">
    <property type="entry name" value="Trypsin-like serine proteases"/>
    <property type="match status" value="1"/>
</dbReference>
<dbReference type="InterPro" id="IPR003343">
    <property type="entry name" value="Big_2"/>
</dbReference>
<dbReference type="Gene3D" id="2.60.40.1080">
    <property type="match status" value="4"/>
</dbReference>
<dbReference type="PANTHER" id="PTHR22939:SF129">
    <property type="entry name" value="SERINE PROTEASE HTRA2, MITOCHONDRIAL"/>
    <property type="match status" value="1"/>
</dbReference>
<name>A0A940NQM6_9BACI</name>
<dbReference type="SMART" id="SM00635">
    <property type="entry name" value="BID_2"/>
    <property type="match status" value="4"/>
</dbReference>
<dbReference type="InterPro" id="IPR008964">
    <property type="entry name" value="Invasin/intimin_cell_adhesion"/>
</dbReference>
<feature type="domain" description="BIG2" evidence="3">
    <location>
        <begin position="207"/>
        <end position="284"/>
    </location>
</feature>
<dbReference type="Pfam" id="PF02368">
    <property type="entry name" value="Big_2"/>
    <property type="match status" value="4"/>
</dbReference>
<dbReference type="AlphaFoldDB" id="A0A940NQM6"/>
<dbReference type="SUPFAM" id="SSF89260">
    <property type="entry name" value="Collagen-binding domain"/>
    <property type="match status" value="1"/>
</dbReference>
<evidence type="ECO:0000313" key="4">
    <source>
        <dbReference type="EMBL" id="MBP0725152.1"/>
    </source>
</evidence>
<keyword evidence="1" id="KW-0378">Hydrolase</keyword>
<dbReference type="PANTHER" id="PTHR22939">
    <property type="entry name" value="SERINE PROTEASE FAMILY S1C HTRA-RELATED"/>
    <property type="match status" value="1"/>
</dbReference>
<evidence type="ECO:0000259" key="3">
    <source>
        <dbReference type="SMART" id="SM00635"/>
    </source>
</evidence>
<proteinExistence type="predicted"/>
<keyword evidence="5" id="KW-1185">Reference proteome</keyword>
<dbReference type="SUPFAM" id="SSF49373">
    <property type="entry name" value="Invasin/intimin cell-adhesion fragments"/>
    <property type="match status" value="4"/>
</dbReference>
<dbReference type="PRINTS" id="PR00834">
    <property type="entry name" value="PROTEASES2C"/>
</dbReference>
<dbReference type="GO" id="GO:0004252">
    <property type="term" value="F:serine-type endopeptidase activity"/>
    <property type="evidence" value="ECO:0007669"/>
    <property type="project" value="InterPro"/>
</dbReference>
<dbReference type="InterPro" id="IPR001940">
    <property type="entry name" value="Peptidase_S1C"/>
</dbReference>
<gene>
    <name evidence="4" type="ORF">J5Y03_08090</name>
</gene>
<protein>
    <submittedName>
        <fullName evidence="4">Ig-like domain-containing protein</fullName>
    </submittedName>
</protein>
<evidence type="ECO:0000256" key="1">
    <source>
        <dbReference type="ARBA" id="ARBA00022825"/>
    </source>
</evidence>
<dbReference type="GO" id="GO:0006508">
    <property type="term" value="P:proteolysis"/>
    <property type="evidence" value="ECO:0007669"/>
    <property type="project" value="InterPro"/>
</dbReference>
<evidence type="ECO:0000313" key="5">
    <source>
        <dbReference type="Proteomes" id="UP000682134"/>
    </source>
</evidence>
<sequence>MGRNYRFNFSIIICFILFSNVFILPFKPIHTYASKQVNYLKIKEKDLILEAGKSKVLHVETNLIKPQISWVSSDANIVTVDSKGVITAKRAGNASISANIKNYNLSTKISVRVKSSDVEINSIVPDNNSISLYSGESTKINVTTFPMNATDKSLIWTSANKDVLEVDQQGVVYAKNPGTTSVIITSKSKKVISSVTITVSKKEETIPVTMLELSNKEITMESGKTIKANLTIYPTNATDKSIIWSSSDERVAIVDQDGNITTKQDGVSNIVASTKDHLISTYLTVYVRTNIVASDIELEKSNYDIELNRKLQIVAKVLPTNATNKKIIWKSLNPSIVTVDQEGTITGLQVGQASITASTEDGKIIKSININVKSVQLTPQEIYKLVNSSIVYVETYDVNNRLTASGSGFITSSNGTVVTNYHVIYSQESPVKYVKVKLPNGNIYTVTRVIDYDKEKDLAVLQIDGVNNLPPIKLGNSDLIEVGDSVVAIGSPLGLENSLSIGIISSKQRLVDGNNYIQTTTPISHGSSGGALINLKGEVIGVTSAGFTNGQNLNLAIPINNFKKMSLDKNTDISTLNNISGNIGGILKGNQDLVEREPNDDLTNAQLISYSNFSIIGNIYKYYDLDFYKFTISSSQSFRMLGAFKDSYLTHDLVIGLRDSNGKIVAVSKDYYSSNGIYQSISANLTAGTYYLVVLQGGSSLYYSLYNQPRTYFIAGILE</sequence>
<dbReference type="RefSeq" id="WP_209404396.1">
    <property type="nucleotide sequence ID" value="NZ_JAGIYQ010000004.1"/>
</dbReference>
<accession>A0A940NQM6</accession>
<dbReference type="InterPro" id="IPR009003">
    <property type="entry name" value="Peptidase_S1_PA"/>
</dbReference>
<dbReference type="Gene3D" id="2.40.10.120">
    <property type="match status" value="1"/>
</dbReference>
<keyword evidence="2" id="KW-1133">Transmembrane helix</keyword>
<feature type="domain" description="BIG2" evidence="3">
    <location>
        <begin position="36"/>
        <end position="110"/>
    </location>
</feature>
<keyword evidence="2" id="KW-0812">Transmembrane</keyword>
<feature type="transmembrane region" description="Helical" evidence="2">
    <location>
        <begin position="7"/>
        <end position="26"/>
    </location>
</feature>
<keyword evidence="1" id="KW-0645">Protease</keyword>
<feature type="domain" description="BIG2" evidence="3">
    <location>
        <begin position="292"/>
        <end position="369"/>
    </location>
</feature>
<keyword evidence="1" id="KW-0720">Serine protease</keyword>
<dbReference type="Gene3D" id="2.60.120.380">
    <property type="match status" value="1"/>
</dbReference>
<dbReference type="Pfam" id="PF13365">
    <property type="entry name" value="Trypsin_2"/>
    <property type="match status" value="1"/>
</dbReference>